<accession>A0A5N5QHX4</accession>
<keyword evidence="6 8" id="KW-1133">Transmembrane helix</keyword>
<dbReference type="GO" id="GO:0016020">
    <property type="term" value="C:membrane"/>
    <property type="evidence" value="ECO:0007669"/>
    <property type="project" value="UniProtKB-SubCell"/>
</dbReference>
<evidence type="ECO:0000256" key="8">
    <source>
        <dbReference type="SAM" id="Phobius"/>
    </source>
</evidence>
<sequence length="437" mass="48862">MIVVVFNSDIRSQLAAFQAGFRRQLTISALIVPFIPYLLAIYYSSNKRLFPYRNIFTPIALFVIYQTCTSYAIFDSPFNIWNFGIGAAGCALAMRLVALATLSQPLKRKSEVDCSHSSLFSLKHLLDVIDYSLDLRGLHWNLGYDCHLPTEIRTTSTLFDFEVDTLFLAFKHALTYTVLHTAISLVGSVGSTDGGTIFVRTRIPSPLGDISVSPFFTACFVSLLAGLLACNTLMTVHLFLTFFFAPFYPNPAKSWPPLFGSPLYATSVHNFWSYQWHSVLRHGFCSTGGKLGWEIGGSIGAVLGVFLVSGLVHDFGMWCMGQGMEFSRVTAYFVLQGIIVLLEKTFDVDIWVEVTDMEDSQKVSLKASITGYPKQERIVRKNSLVDNGLGKLWTAFWIVVPATLMIDAWARRGFFAIPFDISPVRHALRFWANSAHI</sequence>
<comment type="subcellular location">
    <subcellularLocation>
        <location evidence="1">Membrane</location>
        <topology evidence="1">Multi-pass membrane protein</topology>
    </subcellularLocation>
</comment>
<feature type="transmembrane region" description="Helical" evidence="8">
    <location>
        <begin position="25"/>
        <end position="43"/>
    </location>
</feature>
<keyword evidence="7 8" id="KW-0472">Membrane</keyword>
<feature type="domain" description="Wax synthase" evidence="9">
    <location>
        <begin position="255"/>
        <end position="334"/>
    </location>
</feature>
<dbReference type="InterPro" id="IPR032805">
    <property type="entry name" value="Wax_synthase_dom"/>
</dbReference>
<dbReference type="EMBL" id="SSOP01000115">
    <property type="protein sequence ID" value="KAB5591229.1"/>
    <property type="molecule type" value="Genomic_DNA"/>
</dbReference>
<feature type="transmembrane region" description="Helical" evidence="8">
    <location>
        <begin position="55"/>
        <end position="74"/>
    </location>
</feature>
<protein>
    <recommendedName>
        <fullName evidence="9">Wax synthase domain-containing protein</fullName>
    </recommendedName>
</protein>
<gene>
    <name evidence="10" type="ORF">CTheo_5311</name>
</gene>
<organism evidence="10 11">
    <name type="scientific">Ceratobasidium theobromae</name>
    <dbReference type="NCBI Taxonomy" id="1582974"/>
    <lineage>
        <taxon>Eukaryota</taxon>
        <taxon>Fungi</taxon>
        <taxon>Dikarya</taxon>
        <taxon>Basidiomycota</taxon>
        <taxon>Agaricomycotina</taxon>
        <taxon>Agaricomycetes</taxon>
        <taxon>Cantharellales</taxon>
        <taxon>Ceratobasidiaceae</taxon>
        <taxon>Ceratobasidium</taxon>
    </lineage>
</organism>
<dbReference type="GO" id="GO:0006629">
    <property type="term" value="P:lipid metabolic process"/>
    <property type="evidence" value="ECO:0007669"/>
    <property type="project" value="InterPro"/>
</dbReference>
<dbReference type="InterPro" id="IPR044851">
    <property type="entry name" value="Wax_synthase"/>
</dbReference>
<keyword evidence="5 8" id="KW-0812">Transmembrane</keyword>
<dbReference type="GO" id="GO:0008374">
    <property type="term" value="F:O-acyltransferase activity"/>
    <property type="evidence" value="ECO:0007669"/>
    <property type="project" value="InterPro"/>
</dbReference>
<evidence type="ECO:0000256" key="5">
    <source>
        <dbReference type="ARBA" id="ARBA00022692"/>
    </source>
</evidence>
<dbReference type="Proteomes" id="UP000383932">
    <property type="component" value="Unassembled WGS sequence"/>
</dbReference>
<feature type="transmembrane region" description="Helical" evidence="8">
    <location>
        <begin position="80"/>
        <end position="102"/>
    </location>
</feature>
<dbReference type="OrthoDB" id="1077582at2759"/>
<evidence type="ECO:0000259" key="9">
    <source>
        <dbReference type="Pfam" id="PF13813"/>
    </source>
</evidence>
<evidence type="ECO:0000256" key="7">
    <source>
        <dbReference type="ARBA" id="ARBA00023136"/>
    </source>
</evidence>
<feature type="transmembrane region" description="Helical" evidence="8">
    <location>
        <begin position="215"/>
        <end position="248"/>
    </location>
</feature>
<evidence type="ECO:0000256" key="4">
    <source>
        <dbReference type="ARBA" id="ARBA00022679"/>
    </source>
</evidence>
<comment type="caution">
    <text evidence="10">The sequence shown here is derived from an EMBL/GenBank/DDBJ whole genome shotgun (WGS) entry which is preliminary data.</text>
</comment>
<comment type="similarity">
    <text evidence="3">Belongs to the wax synthase family.</text>
</comment>
<dbReference type="AlphaFoldDB" id="A0A5N5QHX4"/>
<dbReference type="PANTHER" id="PTHR31595:SF57">
    <property type="entry name" value="OS04G0481900 PROTEIN"/>
    <property type="match status" value="1"/>
</dbReference>
<evidence type="ECO:0000256" key="6">
    <source>
        <dbReference type="ARBA" id="ARBA00022989"/>
    </source>
</evidence>
<keyword evidence="4" id="KW-0808">Transferase</keyword>
<proteinExistence type="inferred from homology"/>
<evidence type="ECO:0000313" key="11">
    <source>
        <dbReference type="Proteomes" id="UP000383932"/>
    </source>
</evidence>
<evidence type="ECO:0000256" key="1">
    <source>
        <dbReference type="ARBA" id="ARBA00004141"/>
    </source>
</evidence>
<dbReference type="Pfam" id="PF13813">
    <property type="entry name" value="MBOAT_2"/>
    <property type="match status" value="1"/>
</dbReference>
<feature type="transmembrane region" description="Helical" evidence="8">
    <location>
        <begin position="392"/>
        <end position="410"/>
    </location>
</feature>
<name>A0A5N5QHX4_9AGAM</name>
<dbReference type="PANTHER" id="PTHR31595">
    <property type="entry name" value="LONG-CHAIN-ALCOHOL O-FATTY-ACYLTRANSFERASE 3-RELATED"/>
    <property type="match status" value="1"/>
</dbReference>
<evidence type="ECO:0000313" key="10">
    <source>
        <dbReference type="EMBL" id="KAB5591229.1"/>
    </source>
</evidence>
<keyword evidence="11" id="KW-1185">Reference proteome</keyword>
<reference evidence="10 11" key="1">
    <citation type="journal article" date="2019" name="Fungal Biol. Biotechnol.">
        <title>Draft genome sequence of fastidious pathogen Ceratobasidium theobromae, which causes vascular-streak dieback in Theobroma cacao.</title>
        <authorList>
            <person name="Ali S.S."/>
            <person name="Asman A."/>
            <person name="Shao J."/>
            <person name="Firmansyah A.P."/>
            <person name="Susilo A.W."/>
            <person name="Rosmana A."/>
            <person name="McMahon P."/>
            <person name="Junaid M."/>
            <person name="Guest D."/>
            <person name="Kheng T.Y."/>
            <person name="Meinhardt L.W."/>
            <person name="Bailey B.A."/>
        </authorList>
    </citation>
    <scope>NUCLEOTIDE SEQUENCE [LARGE SCALE GENOMIC DNA]</scope>
    <source>
        <strain evidence="10 11">CT2</strain>
    </source>
</reference>
<evidence type="ECO:0000256" key="3">
    <source>
        <dbReference type="ARBA" id="ARBA00007282"/>
    </source>
</evidence>
<feature type="transmembrane region" description="Helical" evidence="8">
    <location>
        <begin position="295"/>
        <end position="313"/>
    </location>
</feature>
<comment type="pathway">
    <text evidence="2">Secondary metabolite biosynthesis.</text>
</comment>
<evidence type="ECO:0000256" key="2">
    <source>
        <dbReference type="ARBA" id="ARBA00005179"/>
    </source>
</evidence>